<feature type="domain" description="Disease resistance N-terminal" evidence="8">
    <location>
        <begin position="11"/>
        <end position="97"/>
    </location>
</feature>
<dbReference type="GO" id="GO:0043531">
    <property type="term" value="F:ADP binding"/>
    <property type="evidence" value="ECO:0007669"/>
    <property type="project" value="InterPro"/>
</dbReference>
<dbReference type="Pfam" id="PF18052">
    <property type="entry name" value="Rx_N"/>
    <property type="match status" value="1"/>
</dbReference>
<evidence type="ECO:0000256" key="5">
    <source>
        <dbReference type="ARBA" id="ARBA00022840"/>
    </source>
</evidence>
<dbReference type="eggNOG" id="KOG4658">
    <property type="taxonomic scope" value="Eukaryota"/>
</dbReference>
<dbReference type="Pfam" id="PF25019">
    <property type="entry name" value="LRR_R13L1-DRL21"/>
    <property type="match status" value="1"/>
</dbReference>
<dbReference type="SUPFAM" id="SSF52058">
    <property type="entry name" value="L domain-like"/>
    <property type="match status" value="1"/>
</dbReference>
<keyword evidence="2" id="KW-0677">Repeat</keyword>
<feature type="domain" description="NB-ARC" evidence="7">
    <location>
        <begin position="193"/>
        <end position="359"/>
    </location>
</feature>
<evidence type="ECO:0000256" key="6">
    <source>
        <dbReference type="SAM" id="Coils"/>
    </source>
</evidence>
<keyword evidence="1" id="KW-0433">Leucine-rich repeat</keyword>
<dbReference type="OMA" id="NECESCE"/>
<evidence type="ECO:0000313" key="12">
    <source>
        <dbReference type="Proteomes" id="UP000000226"/>
    </source>
</evidence>
<dbReference type="InterPro" id="IPR041118">
    <property type="entry name" value="Rx_N"/>
</dbReference>
<feature type="coiled-coil region" evidence="6">
    <location>
        <begin position="41"/>
        <end position="102"/>
    </location>
</feature>
<dbReference type="SMR" id="V7AK00"/>
<dbReference type="InterPro" id="IPR056789">
    <property type="entry name" value="LRR_R13L1-DRL21"/>
</dbReference>
<dbReference type="AlphaFoldDB" id="V7AK00"/>
<dbReference type="GO" id="GO:0006952">
    <property type="term" value="P:defense response"/>
    <property type="evidence" value="ECO:0007669"/>
    <property type="project" value="UniProtKB-KW"/>
</dbReference>
<evidence type="ECO:0000259" key="9">
    <source>
        <dbReference type="Pfam" id="PF23559"/>
    </source>
</evidence>
<dbReference type="Proteomes" id="UP000000226">
    <property type="component" value="Chromosome 10"/>
</dbReference>
<evidence type="ECO:0000256" key="3">
    <source>
        <dbReference type="ARBA" id="ARBA00022741"/>
    </source>
</evidence>
<dbReference type="PANTHER" id="PTHR36766">
    <property type="entry name" value="PLANT BROAD-SPECTRUM MILDEW RESISTANCE PROTEIN RPW8"/>
    <property type="match status" value="1"/>
</dbReference>
<keyword evidence="6" id="KW-0175">Coiled coil</keyword>
<keyword evidence="3" id="KW-0547">Nucleotide-binding</keyword>
<feature type="domain" description="R13L1/DRL21-like LRR repeat region" evidence="10">
    <location>
        <begin position="701"/>
        <end position="821"/>
    </location>
</feature>
<dbReference type="GO" id="GO:0005524">
    <property type="term" value="F:ATP binding"/>
    <property type="evidence" value="ECO:0007669"/>
    <property type="project" value="UniProtKB-KW"/>
</dbReference>
<dbReference type="InterPro" id="IPR042197">
    <property type="entry name" value="Apaf_helical"/>
</dbReference>
<dbReference type="PANTHER" id="PTHR36766:SF40">
    <property type="entry name" value="DISEASE RESISTANCE PROTEIN RGA3"/>
    <property type="match status" value="1"/>
</dbReference>
<evidence type="ECO:0000259" key="10">
    <source>
        <dbReference type="Pfam" id="PF25019"/>
    </source>
</evidence>
<proteinExistence type="predicted"/>
<accession>V7AK00</accession>
<dbReference type="OrthoDB" id="1733640at2759"/>
<evidence type="ECO:0000259" key="7">
    <source>
        <dbReference type="Pfam" id="PF00931"/>
    </source>
</evidence>
<dbReference type="Gene3D" id="3.80.10.10">
    <property type="entry name" value="Ribonuclease Inhibitor"/>
    <property type="match status" value="2"/>
</dbReference>
<evidence type="ECO:0000313" key="11">
    <source>
        <dbReference type="EMBL" id="ESW05932.1"/>
    </source>
</evidence>
<dbReference type="InterPro" id="IPR002182">
    <property type="entry name" value="NB-ARC"/>
</dbReference>
<dbReference type="InterPro" id="IPR027417">
    <property type="entry name" value="P-loop_NTPase"/>
</dbReference>
<dbReference type="FunFam" id="3.40.50.300:FF:001091">
    <property type="entry name" value="Probable disease resistance protein At1g61300"/>
    <property type="match status" value="1"/>
</dbReference>
<dbReference type="SUPFAM" id="SSF52540">
    <property type="entry name" value="P-loop containing nucleoside triphosphate hydrolases"/>
    <property type="match status" value="1"/>
</dbReference>
<dbReference type="Pfam" id="PF00931">
    <property type="entry name" value="NB-ARC"/>
    <property type="match status" value="1"/>
</dbReference>
<evidence type="ECO:0000256" key="1">
    <source>
        <dbReference type="ARBA" id="ARBA00022614"/>
    </source>
</evidence>
<dbReference type="PRINTS" id="PR00364">
    <property type="entry name" value="DISEASERSIST"/>
</dbReference>
<gene>
    <name evidence="11" type="ORF">PHAVU_010G004900g</name>
</gene>
<feature type="domain" description="Disease resistance protein winged helix" evidence="9">
    <location>
        <begin position="443"/>
        <end position="511"/>
    </location>
</feature>
<sequence>MALELVGGALLSAFLQVAFQKLASPQILDFFHARKLDQNLLNKLEIKLHSIHSLADDAERKQFTDPIVRNWLLKVKDAVLNAEDLLDDIQMLSKRQVDAESESQTSGCTCKVLNFFKSSPITISSLNKEIECKMNQILNYLEFLSSLRGDLGLKTATSFRSRSSNELPQKSQTTSLVVGTDIYGRDHDKRLIIESLTSDLNDRNQPLILSIVGMGGVGKTTLVQHVFNDSWADEAKFDVKAWVCVSEEFDVFKISRAILEAVTKSTDDSRDLEMVHKKLGEKLTGKKFLLVLDDVWNENQTKWEEVRKPLVLGAQGSKILVTTRSKEVASTMWSKEYSLQQLQEDDCWKLFAKYAFRGDDTQLNPECRDIGMKIVKKCKGLPLALKTMGSMLYNKSSITEWKTVFQSEIWEFSKERCDIIPALALSYIHLPSHLKVCFAYCALFPKDYEFKKEDLIQLWMTENFAHYHQHSRTPEEVCQQYFNDLLLRSFFQQPDGNKEVFLMHDLQHDLATYVGGGIYFRCELDQIEKIQKVTRHFSFELGYPKCFDGFGTLCNTEKLRTFVSIHSFLWSIKMSIHELFSKFKFIRILSLSHCSDLQELPDSVSNLEHLRSLDLSLTAIKKLTEKICSLSHLQILKLNYCRDLEELPSNLHLLTNLCRLELIQTKVRKIPPCLGKLKNLKVVMSSFIVGHGREFGVQLIGELNLEGILSIEELQNVENSEDALTAYLKNKTHLVALTLELGWNRNSIDSNKEEKVIENLQPSKNLKELSIFRYGGKQFPNWLLGNLLWNMESLVLNECESCEYLPPLGILPFLKFLRITKLDGIVSIDGDFHGNNFCSFKSLETLEFSNMIRWEKWDCEAVTNAFPRLRHLSIRNCPELKGELPKQLITLETLEIEDCQQLEASVLRAHDEKLQLEWGTMKSLTMTTSLHEIVGLSDTLENLQIDSPLESIKDDCVSVRSFPLDLFPTLRTLTLSRFDNLEMISQSLVNNHLEELTLNYCPKLESLPGSMHMLLPSLRKLSIRDCPGLKTFPDKGFPSELKDLTIINCSRLVGSLKGVFTDSPSLKTLRIHGVDAKCFPDEGLLPPSLTSLIIYDCPNLEKLDYKGLHQLSSLQKLNLNKCPNLQHLPEEGLPKSISYLNIRGCPLLEPRCQEEGGEDWKKIAHIKILFIRQ</sequence>
<reference evidence="12" key="1">
    <citation type="journal article" date="2014" name="Nat. Genet.">
        <title>A reference genome for common bean and genome-wide analysis of dual domestications.</title>
        <authorList>
            <person name="Schmutz J."/>
            <person name="McClean P.E."/>
            <person name="Mamidi S."/>
            <person name="Wu G.A."/>
            <person name="Cannon S.B."/>
            <person name="Grimwood J."/>
            <person name="Jenkins J."/>
            <person name="Shu S."/>
            <person name="Song Q."/>
            <person name="Chavarro C."/>
            <person name="Torres-Torres M."/>
            <person name="Geffroy V."/>
            <person name="Moghaddam S.M."/>
            <person name="Gao D."/>
            <person name="Abernathy B."/>
            <person name="Barry K."/>
            <person name="Blair M."/>
            <person name="Brick M.A."/>
            <person name="Chovatia M."/>
            <person name="Gepts P."/>
            <person name="Goodstein D.M."/>
            <person name="Gonzales M."/>
            <person name="Hellsten U."/>
            <person name="Hyten D.L."/>
            <person name="Jia G."/>
            <person name="Kelly J.D."/>
            <person name="Kudrna D."/>
            <person name="Lee R."/>
            <person name="Richard M.M."/>
            <person name="Miklas P.N."/>
            <person name="Osorno J.M."/>
            <person name="Rodrigues J."/>
            <person name="Thareau V."/>
            <person name="Urrea C.A."/>
            <person name="Wang M."/>
            <person name="Yu Y."/>
            <person name="Zhang M."/>
            <person name="Wing R.A."/>
            <person name="Cregan P.B."/>
            <person name="Rokhsar D.S."/>
            <person name="Jackson S.A."/>
        </authorList>
    </citation>
    <scope>NUCLEOTIDE SEQUENCE [LARGE SCALE GENOMIC DNA]</scope>
    <source>
        <strain evidence="12">cv. G19833</strain>
    </source>
</reference>
<dbReference type="EMBL" id="CM002297">
    <property type="protein sequence ID" value="ESW05932.1"/>
    <property type="molecule type" value="Genomic_DNA"/>
</dbReference>
<dbReference type="Gene3D" id="1.20.5.4130">
    <property type="match status" value="1"/>
</dbReference>
<dbReference type="InterPro" id="IPR032675">
    <property type="entry name" value="LRR_dom_sf"/>
</dbReference>
<dbReference type="GO" id="GO:0051707">
    <property type="term" value="P:response to other organism"/>
    <property type="evidence" value="ECO:0007669"/>
    <property type="project" value="UniProtKB-ARBA"/>
</dbReference>
<dbReference type="Gene3D" id="1.10.8.430">
    <property type="entry name" value="Helical domain of apoptotic protease-activating factors"/>
    <property type="match status" value="1"/>
</dbReference>
<evidence type="ECO:0000256" key="4">
    <source>
        <dbReference type="ARBA" id="ARBA00022821"/>
    </source>
</evidence>
<keyword evidence="12" id="KW-1185">Reference proteome</keyword>
<protein>
    <recommendedName>
        <fullName evidence="13">Disease resistance RPP13-like protein 1</fullName>
    </recommendedName>
</protein>
<evidence type="ECO:0008006" key="13">
    <source>
        <dbReference type="Google" id="ProtNLM"/>
    </source>
</evidence>
<keyword evidence="5" id="KW-0067">ATP-binding</keyword>
<evidence type="ECO:0000256" key="2">
    <source>
        <dbReference type="ARBA" id="ARBA00022737"/>
    </source>
</evidence>
<dbReference type="SUPFAM" id="SSF52047">
    <property type="entry name" value="RNI-like"/>
    <property type="match status" value="1"/>
</dbReference>
<organism evidence="11 12">
    <name type="scientific">Phaseolus vulgaris</name>
    <name type="common">Kidney bean</name>
    <name type="synonym">French bean</name>
    <dbReference type="NCBI Taxonomy" id="3885"/>
    <lineage>
        <taxon>Eukaryota</taxon>
        <taxon>Viridiplantae</taxon>
        <taxon>Streptophyta</taxon>
        <taxon>Embryophyta</taxon>
        <taxon>Tracheophyta</taxon>
        <taxon>Spermatophyta</taxon>
        <taxon>Magnoliopsida</taxon>
        <taxon>eudicotyledons</taxon>
        <taxon>Gunneridae</taxon>
        <taxon>Pentapetalae</taxon>
        <taxon>rosids</taxon>
        <taxon>fabids</taxon>
        <taxon>Fabales</taxon>
        <taxon>Fabaceae</taxon>
        <taxon>Papilionoideae</taxon>
        <taxon>50 kb inversion clade</taxon>
        <taxon>NPAAA clade</taxon>
        <taxon>indigoferoid/millettioid clade</taxon>
        <taxon>Phaseoleae</taxon>
        <taxon>Phaseolus</taxon>
    </lineage>
</organism>
<evidence type="ECO:0000259" key="8">
    <source>
        <dbReference type="Pfam" id="PF18052"/>
    </source>
</evidence>
<dbReference type="Gramene" id="ESW05932">
    <property type="protein sequence ID" value="ESW05932"/>
    <property type="gene ID" value="PHAVU_010G004900g"/>
</dbReference>
<name>V7AK00_PHAVU</name>
<dbReference type="Gene3D" id="1.10.10.10">
    <property type="entry name" value="Winged helix-like DNA-binding domain superfamily/Winged helix DNA-binding domain"/>
    <property type="match status" value="1"/>
</dbReference>
<dbReference type="Gene3D" id="3.40.50.300">
    <property type="entry name" value="P-loop containing nucleotide triphosphate hydrolases"/>
    <property type="match status" value="1"/>
</dbReference>
<dbReference type="InterPro" id="IPR036388">
    <property type="entry name" value="WH-like_DNA-bd_sf"/>
</dbReference>
<dbReference type="Pfam" id="PF23559">
    <property type="entry name" value="WHD_DRP"/>
    <property type="match status" value="1"/>
</dbReference>
<keyword evidence="4" id="KW-0611">Plant defense</keyword>
<dbReference type="InterPro" id="IPR058922">
    <property type="entry name" value="WHD_DRP"/>
</dbReference>
<dbReference type="FunFam" id="1.10.10.10:FF:000322">
    <property type="entry name" value="Probable disease resistance protein At1g63360"/>
    <property type="match status" value="1"/>
</dbReference>